<feature type="domain" description="VWFC" evidence="9">
    <location>
        <begin position="692"/>
        <end position="761"/>
    </location>
</feature>
<dbReference type="PANTHER" id="PTHR46526:SF1">
    <property type="entry name" value="CHORDIN"/>
    <property type="match status" value="1"/>
</dbReference>
<evidence type="ECO:0000313" key="11">
    <source>
        <dbReference type="EMBL" id="JAC14820.1"/>
    </source>
</evidence>
<dbReference type="InterPro" id="IPR016353">
    <property type="entry name" value="Chordin"/>
</dbReference>
<dbReference type="GO" id="GO:0036122">
    <property type="term" value="F:BMP binding"/>
    <property type="evidence" value="ECO:0007669"/>
    <property type="project" value="TreeGrafter"/>
</dbReference>
<evidence type="ECO:0000256" key="2">
    <source>
        <dbReference type="ARBA" id="ARBA00007156"/>
    </source>
</evidence>
<dbReference type="InterPro" id="IPR010895">
    <property type="entry name" value="CHRD"/>
</dbReference>
<dbReference type="Gene3D" id="6.20.200.20">
    <property type="match status" value="2"/>
</dbReference>
<dbReference type="PROSITE" id="PS01208">
    <property type="entry name" value="VWFC_1"/>
    <property type="match status" value="1"/>
</dbReference>
<dbReference type="InterPro" id="IPR001007">
    <property type="entry name" value="VWF_dom"/>
</dbReference>
<dbReference type="GO" id="GO:0005615">
    <property type="term" value="C:extracellular space"/>
    <property type="evidence" value="ECO:0007669"/>
    <property type="project" value="TreeGrafter"/>
</dbReference>
<dbReference type="SMART" id="SM00754">
    <property type="entry name" value="CHRD"/>
    <property type="match status" value="3"/>
</dbReference>
<feature type="region of interest" description="Disordered" evidence="8">
    <location>
        <begin position="761"/>
        <end position="783"/>
    </location>
</feature>
<keyword evidence="3 7" id="KW-0217">Developmental protein</keyword>
<dbReference type="PROSITE" id="PS50933">
    <property type="entry name" value="CHRD"/>
    <property type="match status" value="2"/>
</dbReference>
<dbReference type="InterPro" id="IPR052278">
    <property type="entry name" value="Chordin-like_regulators"/>
</dbReference>
<feature type="domain" description="VWFC" evidence="9">
    <location>
        <begin position="616"/>
        <end position="678"/>
    </location>
</feature>
<reference evidence="11" key="1">
    <citation type="journal article" date="2014" name="PLoS Negl. Trop. Dis.">
        <title>An updated insight into the Sialotranscriptome of Triatoma infestans: developmental stage and geographic variations.</title>
        <authorList>
            <person name="Schwarz A."/>
            <person name="Medrano-Mercado N."/>
            <person name="Schaub G.A."/>
            <person name="Struchiner C.J."/>
            <person name="Bargues M.D."/>
            <person name="Levy M.Z."/>
            <person name="Ribeiro J.M."/>
        </authorList>
    </citation>
    <scope>NUCLEOTIDE SEQUENCE</scope>
    <source>
        <strain evidence="11">Chile</strain>
        <tissue evidence="11">Salivary glands</tissue>
    </source>
</reference>
<evidence type="ECO:0000256" key="7">
    <source>
        <dbReference type="PROSITE-ProRule" id="PRU00230"/>
    </source>
</evidence>
<dbReference type="PIRSF" id="PIRSF002496">
    <property type="entry name" value="Chordin"/>
    <property type="match status" value="1"/>
</dbReference>
<comment type="subcellular location">
    <subcellularLocation>
        <location evidence="1">Secreted</location>
    </subcellularLocation>
</comment>
<dbReference type="EMBL" id="GBBI01003892">
    <property type="protein sequence ID" value="JAC14820.1"/>
    <property type="molecule type" value="mRNA"/>
</dbReference>
<keyword evidence="5" id="KW-0677">Repeat</keyword>
<evidence type="ECO:0000256" key="5">
    <source>
        <dbReference type="ARBA" id="ARBA00022737"/>
    </source>
</evidence>
<name>A0A023F000_TRIIF</name>
<evidence type="ECO:0000259" key="9">
    <source>
        <dbReference type="PROSITE" id="PS50184"/>
    </source>
</evidence>
<dbReference type="GO" id="GO:0009953">
    <property type="term" value="P:dorsal/ventral pattern formation"/>
    <property type="evidence" value="ECO:0007669"/>
    <property type="project" value="TreeGrafter"/>
</dbReference>
<keyword evidence="4" id="KW-0964">Secreted</keyword>
<dbReference type="SUPFAM" id="SSF57603">
    <property type="entry name" value="FnI-like domain"/>
    <property type="match status" value="3"/>
</dbReference>
<dbReference type="Pfam" id="PF00093">
    <property type="entry name" value="VWC"/>
    <property type="match status" value="3"/>
</dbReference>
<evidence type="ECO:0000256" key="8">
    <source>
        <dbReference type="SAM" id="MobiDB-lite"/>
    </source>
</evidence>
<dbReference type="Gene3D" id="2.10.70.10">
    <property type="entry name" value="Complement Module, domain 1"/>
    <property type="match status" value="1"/>
</dbReference>
<evidence type="ECO:0000256" key="1">
    <source>
        <dbReference type="ARBA" id="ARBA00004613"/>
    </source>
</evidence>
<dbReference type="SMART" id="SM00214">
    <property type="entry name" value="VWC"/>
    <property type="match status" value="4"/>
</dbReference>
<protein>
    <recommendedName>
        <fullName evidence="12">Short gastrulation</fullName>
    </recommendedName>
</protein>
<evidence type="ECO:0000259" key="10">
    <source>
        <dbReference type="PROSITE" id="PS50933"/>
    </source>
</evidence>
<evidence type="ECO:0000256" key="3">
    <source>
        <dbReference type="ARBA" id="ARBA00022473"/>
    </source>
</evidence>
<dbReference type="PANTHER" id="PTHR46526">
    <property type="entry name" value="CHORDIN"/>
    <property type="match status" value="1"/>
</dbReference>
<dbReference type="GO" id="GO:0048731">
    <property type="term" value="P:system development"/>
    <property type="evidence" value="ECO:0007669"/>
    <property type="project" value="UniProtKB-ARBA"/>
</dbReference>
<keyword evidence="6" id="KW-0325">Glycoprotein</keyword>
<feature type="compositionally biased region" description="Low complexity" evidence="8">
    <location>
        <begin position="761"/>
        <end position="775"/>
    </location>
</feature>
<dbReference type="GO" id="GO:0030514">
    <property type="term" value="P:negative regulation of BMP signaling pathway"/>
    <property type="evidence" value="ECO:0007669"/>
    <property type="project" value="TreeGrafter"/>
</dbReference>
<feature type="domain" description="CHRD" evidence="10">
    <location>
        <begin position="355"/>
        <end position="467"/>
    </location>
</feature>
<dbReference type="PROSITE" id="PS50184">
    <property type="entry name" value="VWFC_2"/>
    <property type="match status" value="2"/>
</dbReference>
<feature type="domain" description="CHRD" evidence="10">
    <location>
        <begin position="229"/>
        <end position="354"/>
    </location>
</feature>
<feature type="non-terminal residue" evidence="11">
    <location>
        <position position="1"/>
    </location>
</feature>
<evidence type="ECO:0000256" key="4">
    <source>
        <dbReference type="ARBA" id="ARBA00022525"/>
    </source>
</evidence>
<evidence type="ECO:0008006" key="12">
    <source>
        <dbReference type="Google" id="ProtNLM"/>
    </source>
</evidence>
<organism evidence="11">
    <name type="scientific">Triatoma infestans</name>
    <name type="common">Assassin bug</name>
    <dbReference type="NCBI Taxonomy" id="30076"/>
    <lineage>
        <taxon>Eukaryota</taxon>
        <taxon>Metazoa</taxon>
        <taxon>Ecdysozoa</taxon>
        <taxon>Arthropoda</taxon>
        <taxon>Hexapoda</taxon>
        <taxon>Insecta</taxon>
        <taxon>Pterygota</taxon>
        <taxon>Neoptera</taxon>
        <taxon>Paraneoptera</taxon>
        <taxon>Hemiptera</taxon>
        <taxon>Heteroptera</taxon>
        <taxon>Panheteroptera</taxon>
        <taxon>Cimicomorpha</taxon>
        <taxon>Reduviidae</taxon>
        <taxon>Triatominae</taxon>
        <taxon>Triatoma</taxon>
    </lineage>
</organism>
<proteinExistence type="evidence at transcript level"/>
<comment type="similarity">
    <text evidence="2">Belongs to the chordin family.</text>
</comment>
<evidence type="ECO:0000256" key="6">
    <source>
        <dbReference type="ARBA" id="ARBA00023180"/>
    </source>
</evidence>
<accession>A0A023F000</accession>
<sequence>RKQAPPIGAEETRKSNKAAECQLGKEVRELGSTWFADLGPPFGVMYCIKCQCVPVQKKRRVIGKVHCRNIKHECPKPSCDEPVLHPGRCCKVCPSDLNSPDVITDIATLPQPAEEDDKNYKYYASVMTGASDVATGRYSFHKKSLYFSFFASSRPYSIQFLDTSGNILEEQDLGSGSVYQNATDKICGVWRRIPREYRRMIREEKLVASLLWPDKRNVTGQIYRYRTLSTEMYTALLQGRSDMPGSGGTAIISVSTTAPSIHILAVVTGLFTKQDANDAPLSFLLHTRDGNTVVIDEIVRVEKASPELNIVELSAAVTSSELRMLSRGKLRLSISSRNNGGGVKVLEGIVGPRAVCETFQALLTHQAQGDNSAGLAWLYVGREGKLHYHVRIERVSRPVIIGLVTERRLLELEDLSPGLTSNGWTNGTLDAPAAKHLELLYSGELGVNVATKSSSSVIRGRLAPRFTASPVDSPAPLLLSSPGTSLSAIAWIDVDIECNLHYEVEMSEQGTEYSLYLSQVPMEVPGAPINRRFLESGGQSGRMEGSLLGLLPHELSSLQAGVVHLELQPTHHHQPLLRARWPQVIMPETCLPQPTDNELHFRSDAAARDVNGETASPCYHGDRFHEDGSQWRSLQDHCTVCHCSNGRVGCEPVVCAPIPSTCELVLPPTGQLCCPTCSNATQLEVVPHGDMKGCHMAGQYFAPGSMWHPYLPPNGFDTCTLCSCHAGTLKVTCPRVDCPPLDCDERVSVRPDKRACCRVCPSSLPQPSQRPPSSRESLREEEATDEQIAEEILATGGCKYPVGGPYRNGQEWHPRLYSHGELKCVKCRCKDGKVKCERKRCNKWSCNDECCAAQCKRRRRNIRRHH</sequence>
<dbReference type="AlphaFoldDB" id="A0A023F000"/>